<reference evidence="2" key="1">
    <citation type="submission" date="2020-12" db="EMBL/GenBank/DDBJ databases">
        <title>Antibiotic resistance and phylogeny of Pseudomonas spp. isolated over three decades from chicken meat in the Norwegian food chain.</title>
        <authorList>
            <person name="Moen B."/>
        </authorList>
    </citation>
    <scope>NUCLEOTIDE SEQUENCE</scope>
    <source>
        <strain evidence="2">MF6762</strain>
    </source>
</reference>
<dbReference type="AlphaFoldDB" id="A0A8I1FU72"/>
<sequence length="146" mass="16672">MNKSLQMLLKKIYDDNCMPASDVVRLVESRTGDHRDFYPLAALVEANYLGFTGGQPKDDDQFRNSYLAQTFQCYRLGRGTQSYMNVTVFDRPDNDEVYFYIGPKAVEFFESRRSDTKKLLASACLSFFAAVTVAIIAYWLRKMGGV</sequence>
<organism evidence="2 3">
    <name type="scientific">Pseudomonas psychrophila</name>
    <dbReference type="NCBI Taxonomy" id="122355"/>
    <lineage>
        <taxon>Bacteria</taxon>
        <taxon>Pseudomonadati</taxon>
        <taxon>Pseudomonadota</taxon>
        <taxon>Gammaproteobacteria</taxon>
        <taxon>Pseudomonadales</taxon>
        <taxon>Pseudomonadaceae</taxon>
        <taxon>Pseudomonas</taxon>
    </lineage>
</organism>
<dbReference type="Proteomes" id="UP000658390">
    <property type="component" value="Unassembled WGS sequence"/>
</dbReference>
<feature type="transmembrane region" description="Helical" evidence="1">
    <location>
        <begin position="119"/>
        <end position="140"/>
    </location>
</feature>
<protein>
    <submittedName>
        <fullName evidence="2">Uncharacterized protein</fullName>
    </submittedName>
</protein>
<proteinExistence type="predicted"/>
<name>A0A8I1FU72_9PSED</name>
<keyword evidence="1" id="KW-0812">Transmembrane</keyword>
<evidence type="ECO:0000313" key="3">
    <source>
        <dbReference type="Proteomes" id="UP000658390"/>
    </source>
</evidence>
<accession>A0A8I1FU72</accession>
<keyword evidence="1" id="KW-0472">Membrane</keyword>
<gene>
    <name evidence="2" type="ORF">JFT45_21525</name>
</gene>
<evidence type="ECO:0000313" key="2">
    <source>
        <dbReference type="EMBL" id="MBJ2259084.1"/>
    </source>
</evidence>
<comment type="caution">
    <text evidence="2">The sequence shown here is derived from an EMBL/GenBank/DDBJ whole genome shotgun (WGS) entry which is preliminary data.</text>
</comment>
<dbReference type="RefSeq" id="WP_198822799.1">
    <property type="nucleotide sequence ID" value="NZ_JAEKCZ010000025.1"/>
</dbReference>
<dbReference type="EMBL" id="JAEKCZ010000025">
    <property type="protein sequence ID" value="MBJ2259084.1"/>
    <property type="molecule type" value="Genomic_DNA"/>
</dbReference>
<evidence type="ECO:0000256" key="1">
    <source>
        <dbReference type="SAM" id="Phobius"/>
    </source>
</evidence>
<keyword evidence="1" id="KW-1133">Transmembrane helix</keyword>